<sequence>MGSDRARVRIGTCGWDKAAWRGDFYPPRLPAHERLGFASRNLATLEINTTFHGLKKPEDFLGWYADTPADFVFSVKGHRGVTHDNPLGAAERTVAAFFASGVPLLQEKLGPILWQVSEHLRFNADAVTAFLTTLPHSVDEVRSLIAEAGIGVDPRILDLPDAPLRHAFEARHPSFGDPAFVDLLRHHNVAAVITNTPEWPELREVTSDFSYLRFHGDLRRFPRGYDDETLASWAELIEGRRTRSSGSDEGLEVFAYFDNPENGGAGSPFTARKLQQLVDGAQAVAPLPIQPLLF</sequence>
<protein>
    <submittedName>
        <fullName evidence="1">DUF72 domain-containing protein</fullName>
    </submittedName>
</protein>
<proteinExistence type="predicted"/>
<comment type="caution">
    <text evidence="1">The sequence shown here is derived from an EMBL/GenBank/DDBJ whole genome shotgun (WGS) entry which is preliminary data.</text>
</comment>
<evidence type="ECO:0000313" key="1">
    <source>
        <dbReference type="EMBL" id="GAA3734929.1"/>
    </source>
</evidence>
<dbReference type="RefSeq" id="WP_344754104.1">
    <property type="nucleotide sequence ID" value="NZ_BAABAE010000002.1"/>
</dbReference>
<dbReference type="InterPro" id="IPR036520">
    <property type="entry name" value="UPF0759_sf"/>
</dbReference>
<name>A0ABP7FDL1_9MICO</name>
<dbReference type="PANTHER" id="PTHR30348:SF4">
    <property type="entry name" value="DUF72 DOMAIN-CONTAINING PROTEIN"/>
    <property type="match status" value="1"/>
</dbReference>
<dbReference type="SUPFAM" id="SSF117396">
    <property type="entry name" value="TM1631-like"/>
    <property type="match status" value="1"/>
</dbReference>
<dbReference type="InterPro" id="IPR002763">
    <property type="entry name" value="DUF72"/>
</dbReference>
<reference evidence="2" key="1">
    <citation type="journal article" date="2019" name="Int. J. Syst. Evol. Microbiol.">
        <title>The Global Catalogue of Microorganisms (GCM) 10K type strain sequencing project: providing services to taxonomists for standard genome sequencing and annotation.</title>
        <authorList>
            <consortium name="The Broad Institute Genomics Platform"/>
            <consortium name="The Broad Institute Genome Sequencing Center for Infectious Disease"/>
            <person name="Wu L."/>
            <person name="Ma J."/>
        </authorList>
    </citation>
    <scope>NUCLEOTIDE SEQUENCE [LARGE SCALE GENOMIC DNA]</scope>
    <source>
        <strain evidence="2">JCM 16949</strain>
    </source>
</reference>
<dbReference type="Gene3D" id="3.20.20.410">
    <property type="entry name" value="Protein of unknown function UPF0759"/>
    <property type="match status" value="1"/>
</dbReference>
<keyword evidence="2" id="KW-1185">Reference proteome</keyword>
<dbReference type="EMBL" id="BAABAE010000002">
    <property type="protein sequence ID" value="GAA3734929.1"/>
    <property type="molecule type" value="Genomic_DNA"/>
</dbReference>
<dbReference type="PANTHER" id="PTHR30348">
    <property type="entry name" value="UNCHARACTERIZED PROTEIN YECE"/>
    <property type="match status" value="1"/>
</dbReference>
<gene>
    <name evidence="1" type="ORF">GCM10022239_08810</name>
</gene>
<evidence type="ECO:0000313" key="2">
    <source>
        <dbReference type="Proteomes" id="UP001501004"/>
    </source>
</evidence>
<dbReference type="Proteomes" id="UP001501004">
    <property type="component" value="Unassembled WGS sequence"/>
</dbReference>
<organism evidence="1 2">
    <name type="scientific">Leifsonella bigeumensis</name>
    <dbReference type="NCBI Taxonomy" id="433643"/>
    <lineage>
        <taxon>Bacteria</taxon>
        <taxon>Bacillati</taxon>
        <taxon>Actinomycetota</taxon>
        <taxon>Actinomycetes</taxon>
        <taxon>Micrococcales</taxon>
        <taxon>Microbacteriaceae</taxon>
        <taxon>Leifsonella</taxon>
    </lineage>
</organism>
<accession>A0ABP7FDL1</accession>
<dbReference type="Pfam" id="PF01904">
    <property type="entry name" value="DUF72"/>
    <property type="match status" value="1"/>
</dbReference>